<evidence type="ECO:0000313" key="1">
    <source>
        <dbReference type="EMBL" id="STR38959.1"/>
    </source>
</evidence>
<evidence type="ECO:0000313" key="2">
    <source>
        <dbReference type="EMBL" id="STV71180.1"/>
    </source>
</evidence>
<dbReference type="InterPro" id="IPR024406">
    <property type="entry name" value="TAC-10"/>
</dbReference>
<dbReference type="EMBL" id="UGJR01000002">
    <property type="protein sequence ID" value="STR38959.1"/>
    <property type="molecule type" value="Genomic_DNA"/>
</dbReference>
<dbReference type="RefSeq" id="WP_267649540.1">
    <property type="nucleotide sequence ID" value="NZ_CP114149.1"/>
</dbReference>
<reference evidence="3 4" key="1">
    <citation type="submission" date="2018-06" db="EMBL/GenBank/DDBJ databases">
        <authorList>
            <consortium name="Pathogen Informatics"/>
            <person name="Doyle S."/>
        </authorList>
    </citation>
    <scope>NUCLEOTIDE SEQUENCE [LARGE SCALE GENOMIC DNA]</scope>
    <source>
        <strain evidence="2 3">NCTC11685</strain>
        <strain evidence="1 4">NCTC11694</strain>
    </source>
</reference>
<organism evidence="1 4">
    <name type="scientific">Klebsiella michiganensis</name>
    <dbReference type="NCBI Taxonomy" id="1134687"/>
    <lineage>
        <taxon>Bacteria</taxon>
        <taxon>Pseudomonadati</taxon>
        <taxon>Pseudomonadota</taxon>
        <taxon>Gammaproteobacteria</taxon>
        <taxon>Enterobacterales</taxon>
        <taxon>Enterobacteriaceae</taxon>
        <taxon>Klebsiella/Raoultella group</taxon>
        <taxon>Klebsiella</taxon>
    </lineage>
</organism>
<proteinExistence type="predicted"/>
<evidence type="ECO:0000313" key="3">
    <source>
        <dbReference type="Proteomes" id="UP000254863"/>
    </source>
</evidence>
<accession>A0A7H4LS33</accession>
<dbReference type="Proteomes" id="UP000255050">
    <property type="component" value="Unassembled WGS sequence"/>
</dbReference>
<evidence type="ECO:0000313" key="4">
    <source>
        <dbReference type="Proteomes" id="UP000255050"/>
    </source>
</evidence>
<gene>
    <name evidence="2" type="ORF">NCTC11685_00112</name>
    <name evidence="1" type="ORF">NCTC11694_00096</name>
</gene>
<sequence length="90" mass="10277">MSNENTVITVIILGHELVFHPTETAYNQFLNEAARKPNVMGVLREYIQKIIAPESREDLKEIIRRPGVAGKLVELVNDEYAPDIEAFIKR</sequence>
<dbReference type="Proteomes" id="UP000254863">
    <property type="component" value="Unassembled WGS sequence"/>
</dbReference>
<name>A0A7H4LS33_9ENTR</name>
<dbReference type="EMBL" id="UGMS01000001">
    <property type="protein sequence ID" value="STV71180.1"/>
    <property type="molecule type" value="Genomic_DNA"/>
</dbReference>
<dbReference type="Pfam" id="PF10963">
    <property type="entry name" value="Phage_TAC_10"/>
    <property type="match status" value="1"/>
</dbReference>
<protein>
    <submittedName>
        <fullName evidence="1">Protein of uncharacterized function (DUF2765)</fullName>
    </submittedName>
</protein>
<dbReference type="AlphaFoldDB" id="A0A7H4LS33"/>
<comment type="caution">
    <text evidence="1">The sequence shown here is derived from an EMBL/GenBank/DDBJ whole genome shotgun (WGS) entry which is preliminary data.</text>
</comment>